<gene>
    <name evidence="1" type="ORF">GGE60_000820</name>
</gene>
<reference evidence="1 2" key="1">
    <citation type="submission" date="2020-08" db="EMBL/GenBank/DDBJ databases">
        <title>Genomic Encyclopedia of Type Strains, Phase IV (KMG-V): Genome sequencing to study the core and pangenomes of soil and plant-associated prokaryotes.</title>
        <authorList>
            <person name="Whitman W."/>
        </authorList>
    </citation>
    <scope>NUCLEOTIDE SEQUENCE [LARGE SCALE GENOMIC DNA]</scope>
    <source>
        <strain evidence="1 2">SEMIA 492</strain>
    </source>
</reference>
<name>A0A7W7EIX7_9HYPH</name>
<organism evidence="1 2">
    <name type="scientific">Rhizobium leucaenae</name>
    <dbReference type="NCBI Taxonomy" id="29450"/>
    <lineage>
        <taxon>Bacteria</taxon>
        <taxon>Pseudomonadati</taxon>
        <taxon>Pseudomonadota</taxon>
        <taxon>Alphaproteobacteria</taxon>
        <taxon>Hyphomicrobiales</taxon>
        <taxon>Rhizobiaceae</taxon>
        <taxon>Rhizobium/Agrobacterium group</taxon>
        <taxon>Rhizobium</taxon>
    </lineage>
</organism>
<dbReference type="EMBL" id="JACIIG010000001">
    <property type="protein sequence ID" value="MBB4566732.1"/>
    <property type="molecule type" value="Genomic_DNA"/>
</dbReference>
<accession>A0A7W7EIX7</accession>
<proteinExistence type="predicted"/>
<keyword evidence="2" id="KW-1185">Reference proteome</keyword>
<evidence type="ECO:0000313" key="2">
    <source>
        <dbReference type="Proteomes" id="UP000543836"/>
    </source>
</evidence>
<dbReference type="Proteomes" id="UP000543836">
    <property type="component" value="Unassembled WGS sequence"/>
</dbReference>
<protein>
    <submittedName>
        <fullName evidence="1">Uncharacterized protein</fullName>
    </submittedName>
</protein>
<dbReference type="AlphaFoldDB" id="A0A7W7EIX7"/>
<comment type="caution">
    <text evidence="1">The sequence shown here is derived from an EMBL/GenBank/DDBJ whole genome shotgun (WGS) entry which is preliminary data.</text>
</comment>
<sequence>MDIVERFSNPTLKYYLLPLTTKPPCVPQVALSFAKLSKIKTGEPQAGVAQNLASASITFRRPTKKAAVVVGYTKVFL</sequence>
<evidence type="ECO:0000313" key="1">
    <source>
        <dbReference type="EMBL" id="MBB4566732.1"/>
    </source>
</evidence>